<feature type="region of interest" description="Disordered" evidence="8">
    <location>
        <begin position="1"/>
        <end position="219"/>
    </location>
</feature>
<dbReference type="PANTHER" id="PTHR43982">
    <property type="entry name" value="UBIQUITIN CARBOXYL-TERMINAL HYDROLASE"/>
    <property type="match status" value="1"/>
</dbReference>
<sequence>MTADKSPHHTSSTGSKSPRSPTRSHSLNTQQTYKSHSLTDPSSPSSSAHKSHARPAGPRSPEHHRSPKSDRRDGPGSSRTKYRTVPIPTQSEDTPIIQEDFFQPHAPSQPIPSSPPALASAEDAPHAPYRPPEAVIEPPEEHPPGYTPGIVAEHIGSDDDMGPPPESPSILLQDSQTTLGGEKDLKNDIDSWKSDVKSYPMNIDPSSNTASDEPTRPQIGRGILPRRLLQIIHEHELVQPNITELPQPSKKPHVQGQGQTSSSAGTAWNGTNKNLTSSRPNSIASSSGLAAPPSPSPSTASMRSLPDSERISTLDDVWDALPGEKEGHGEWYFCTTCWGWLRVTAGQGDPPIIQNMEEWEISIRSNVFFENKDDYNKAYDDRLAEYKKYNDLMTSRLLAEETHHHLHDFLTLTEDSKEEKRIERVEVDEKMNVFPHITFGLQDEENPNLTSFDKPQSPSRLFLSSSSDLWIKVDKGLVPGQIPLGLVQTFTNEKMSNPALGYEGRGANGVSEAWSLLTTLLMNPLFKGQRGWVKLDNPKFQKQIGASMTSSHLLYQIGFACQQEEDGLRVGPFKVSDEPSEEDRRKQKQMDQYMIRAWVEITLYLIAYQQRNTVDANVLPFIQSVPLEDSLKGIIELDKYPKGTTPYGDNVKSALHTLGVTKQDRAQTVEIAYGLQISCDAESAPSYLSALEKIAEAPIYGRESLQMRVALERSLDKYIYQLTDPNSHVDDLERAYHAIGYTAEYAESIFVPCEEAPESHILELHKQAVQSASSAQEKQNLSRALVIIGRHRKSELMKNMGENGETLMTVQDAYSALNCPEDAIDDGLLMQYEMAVNEYPGKADHYRKCLSIIADAPGQERPGIKTFLQTGSREPEAPARKDIPVGLHNIGFCHSYLNSILQYLYSIKPLRDAVLSFEQHQTRPVTVKKADEERSKRFVRQLRLLFLQLYKSESPSVRPDEELAYLAITRPEVDAIVEPPQPEQASTSKFSLDDIPDIPDVPSPSSTQVATPISSPELKPAQADSSTSTVTAREDRESSVLGKRASEDRDDSSSPSGGGVTRLKSDETNTHVTSPLEIDDFELVPRPDTHDVEAQPMQPDSPSATMDLGHLDLKSPIPETKEEFFQQPGPHEQEEVKYDPPSVPPPLPPRPNLAKKDTLSSGLRFGLQQDSAEVLINVLSQLELALDEPSDQDGQKGSNLIQSLFSCQYKQQIIYETASPSRSSSGPGGRRESITYEAQKPVESVFVHPIIGVEEEGKDLSDCLAELYLKGADIEYEGKKGYMMDLMDVFPDMLYIQMRRSQYDPSTGRERKTNTHIPFSQTLSMGRFLVGADPRKREEAIEVTREMVRVRTRLHQLRNHKPLSIPDTFKHVTSSLRHLIENQNQSELDMPELSDDLTPDLLTGLEIELQSVESEIVNLQESLPKLKSRMDEIWNDNETSGEDEWEYELVSVFMHRGKNSGSGHYWTYQSWLPDHSDTFFKYNDETVTQVPSSEVLQDRTGDDANPALLCYVRKGKKLIDTLHREVLEIQQQEQAEGEAVEEMEIEADVQSIHKQNQSVDVEDKKEDINLIDL</sequence>
<feature type="coiled-coil region" evidence="7">
    <location>
        <begin position="1402"/>
        <end position="1429"/>
    </location>
</feature>
<feature type="compositionally biased region" description="Basic and acidic residues" evidence="8">
    <location>
        <begin position="181"/>
        <end position="196"/>
    </location>
</feature>
<feature type="compositionally biased region" description="Low complexity" evidence="8">
    <location>
        <begin position="282"/>
        <end position="304"/>
    </location>
</feature>
<evidence type="ECO:0000313" key="10">
    <source>
        <dbReference type="EMBL" id="OCF60484.1"/>
    </source>
</evidence>
<reference evidence="11" key="2">
    <citation type="submission" date="2013-12" db="EMBL/GenBank/DDBJ databases">
        <title>Evolution of pathogenesis and genome organization in the Tremellales.</title>
        <authorList>
            <person name="Cuomo C."/>
            <person name="Litvintseva A."/>
            <person name="Heitman J."/>
            <person name="Chen Y."/>
            <person name="Sun S."/>
            <person name="Springer D."/>
            <person name="Dromer F."/>
            <person name="Young S."/>
            <person name="Zeng Q."/>
            <person name="Chapman S."/>
            <person name="Gujja S."/>
            <person name="Saif S."/>
            <person name="Birren B."/>
        </authorList>
    </citation>
    <scope>NUCLEOTIDE SEQUENCE [LARGE SCALE GENOMIC DNA]</scope>
    <source>
        <strain evidence="11">CBS 10435</strain>
    </source>
</reference>
<dbReference type="OrthoDB" id="2420415at2759"/>
<feature type="region of interest" description="Disordered" evidence="8">
    <location>
        <begin position="242"/>
        <end position="307"/>
    </location>
</feature>
<evidence type="ECO:0000256" key="7">
    <source>
        <dbReference type="SAM" id="Coils"/>
    </source>
</evidence>
<dbReference type="Pfam" id="PF00443">
    <property type="entry name" value="UCH"/>
    <property type="match status" value="2"/>
</dbReference>
<feature type="compositionally biased region" description="Basic and acidic residues" evidence="8">
    <location>
        <begin position="1109"/>
        <end position="1124"/>
    </location>
</feature>
<keyword evidence="7" id="KW-0175">Coiled coil</keyword>
<dbReference type="Gene3D" id="3.90.70.10">
    <property type="entry name" value="Cysteine proteinases"/>
    <property type="match status" value="2"/>
</dbReference>
<dbReference type="STRING" id="1331196.A0A1B9IYJ9"/>
<dbReference type="GO" id="GO:0043161">
    <property type="term" value="P:proteasome-mediated ubiquitin-dependent protein catabolic process"/>
    <property type="evidence" value="ECO:0007669"/>
    <property type="project" value="InterPro"/>
</dbReference>
<evidence type="ECO:0000313" key="11">
    <source>
        <dbReference type="Proteomes" id="UP000092583"/>
    </source>
</evidence>
<proteinExistence type="predicted"/>
<feature type="compositionally biased region" description="Basic and acidic residues" evidence="8">
    <location>
        <begin position="1083"/>
        <end position="1093"/>
    </location>
</feature>
<feature type="compositionally biased region" description="Polar residues" evidence="8">
    <location>
        <begin position="170"/>
        <end position="179"/>
    </location>
</feature>
<protein>
    <recommendedName>
        <fullName evidence="2">ubiquitinyl hydrolase 1</fullName>
        <ecNumber evidence="2">3.4.19.12</ecNumber>
    </recommendedName>
</protein>
<accession>A0A1B9IYJ9</accession>
<dbReference type="GO" id="GO:0061136">
    <property type="term" value="P:regulation of proteasomal protein catabolic process"/>
    <property type="evidence" value="ECO:0007669"/>
    <property type="project" value="TreeGrafter"/>
</dbReference>
<keyword evidence="5" id="KW-0378">Hydrolase</keyword>
<keyword evidence="11" id="KW-1185">Reference proteome</keyword>
<dbReference type="EMBL" id="KI669459">
    <property type="protein sequence ID" value="OCF60484.1"/>
    <property type="molecule type" value="Genomic_DNA"/>
</dbReference>
<comment type="catalytic activity">
    <reaction evidence="1">
        <text>Thiol-dependent hydrolysis of ester, thioester, amide, peptide and isopeptide bonds formed by the C-terminal Gly of ubiquitin (a 76-residue protein attached to proteins as an intracellular targeting signal).</text>
        <dbReference type="EC" id="3.4.19.12"/>
    </reaction>
</comment>
<dbReference type="Proteomes" id="UP000092583">
    <property type="component" value="Unassembled WGS sequence"/>
</dbReference>
<feature type="compositionally biased region" description="Polar residues" evidence="8">
    <location>
        <begin position="256"/>
        <end position="281"/>
    </location>
</feature>
<keyword evidence="4" id="KW-0833">Ubl conjugation pathway</keyword>
<evidence type="ECO:0000256" key="6">
    <source>
        <dbReference type="ARBA" id="ARBA00022807"/>
    </source>
</evidence>
<evidence type="ECO:0000259" key="9">
    <source>
        <dbReference type="PROSITE" id="PS50235"/>
    </source>
</evidence>
<dbReference type="PROSITE" id="PS00973">
    <property type="entry name" value="USP_2"/>
    <property type="match status" value="1"/>
</dbReference>
<feature type="compositionally biased region" description="Low complexity" evidence="8">
    <location>
        <begin position="35"/>
        <end position="48"/>
    </location>
</feature>
<evidence type="ECO:0000256" key="5">
    <source>
        <dbReference type="ARBA" id="ARBA00022801"/>
    </source>
</evidence>
<reference evidence="10 11" key="1">
    <citation type="submission" date="2013-07" db="EMBL/GenBank/DDBJ databases">
        <title>The Genome Sequence of Kwoniella mangroviensis CBS10435.</title>
        <authorList>
            <consortium name="The Broad Institute Genome Sequencing Platform"/>
            <person name="Cuomo C."/>
            <person name="Litvintseva A."/>
            <person name="Chen Y."/>
            <person name="Heitman J."/>
            <person name="Sun S."/>
            <person name="Springer D."/>
            <person name="Dromer F."/>
            <person name="Young S.K."/>
            <person name="Zeng Q."/>
            <person name="Gargeya S."/>
            <person name="Fitzgerald M."/>
            <person name="Abouelleil A."/>
            <person name="Alvarado L."/>
            <person name="Berlin A.M."/>
            <person name="Chapman S.B."/>
            <person name="Dewar J."/>
            <person name="Goldberg J."/>
            <person name="Griggs A."/>
            <person name="Gujja S."/>
            <person name="Hansen M."/>
            <person name="Howarth C."/>
            <person name="Imamovic A."/>
            <person name="Larimer J."/>
            <person name="McCowan C."/>
            <person name="Murphy C."/>
            <person name="Pearson M."/>
            <person name="Priest M."/>
            <person name="Roberts A."/>
            <person name="Saif S."/>
            <person name="Shea T."/>
            <person name="Sykes S."/>
            <person name="Wortman J."/>
            <person name="Nusbaum C."/>
            <person name="Birren B."/>
        </authorList>
    </citation>
    <scope>NUCLEOTIDE SEQUENCE [LARGE SCALE GENOMIC DNA]</scope>
    <source>
        <strain evidence="10 11">CBS 10435</strain>
    </source>
</reference>
<dbReference type="GO" id="GO:0070628">
    <property type="term" value="F:proteasome binding"/>
    <property type="evidence" value="ECO:0007669"/>
    <property type="project" value="TreeGrafter"/>
</dbReference>
<feature type="region of interest" description="Disordered" evidence="8">
    <location>
        <begin position="975"/>
        <end position="1157"/>
    </location>
</feature>
<evidence type="ECO:0000256" key="1">
    <source>
        <dbReference type="ARBA" id="ARBA00000707"/>
    </source>
</evidence>
<dbReference type="SUPFAM" id="SSF54001">
    <property type="entry name" value="Cysteine proteinases"/>
    <property type="match status" value="1"/>
</dbReference>
<dbReference type="InterPro" id="IPR018200">
    <property type="entry name" value="USP_CS"/>
</dbReference>
<name>A0A1B9IYJ9_9TREE</name>
<feature type="compositionally biased region" description="Polar residues" evidence="8">
    <location>
        <begin position="9"/>
        <end position="34"/>
    </location>
</feature>
<dbReference type="InterPro" id="IPR025305">
    <property type="entry name" value="UCH_repeat_domain"/>
</dbReference>
<evidence type="ECO:0000256" key="2">
    <source>
        <dbReference type="ARBA" id="ARBA00012759"/>
    </source>
</evidence>
<dbReference type="PROSITE" id="PS50235">
    <property type="entry name" value="USP_3"/>
    <property type="match status" value="1"/>
</dbReference>
<keyword evidence="6" id="KW-0788">Thiol protease</keyword>
<dbReference type="Pfam" id="PF13446">
    <property type="entry name" value="RPT"/>
    <property type="match status" value="2"/>
</dbReference>
<evidence type="ECO:0000256" key="4">
    <source>
        <dbReference type="ARBA" id="ARBA00022786"/>
    </source>
</evidence>
<dbReference type="GO" id="GO:0004843">
    <property type="term" value="F:cysteine-type deubiquitinase activity"/>
    <property type="evidence" value="ECO:0007669"/>
    <property type="project" value="UniProtKB-EC"/>
</dbReference>
<dbReference type="InterPro" id="IPR038765">
    <property type="entry name" value="Papain-like_cys_pep_sf"/>
</dbReference>
<evidence type="ECO:0000256" key="3">
    <source>
        <dbReference type="ARBA" id="ARBA00022670"/>
    </source>
</evidence>
<gene>
    <name evidence="10" type="ORF">L486_00117</name>
</gene>
<dbReference type="EC" id="3.4.19.12" evidence="2"/>
<dbReference type="InterPro" id="IPR001394">
    <property type="entry name" value="Peptidase_C19_UCH"/>
</dbReference>
<organism evidence="10 11">
    <name type="scientific">Kwoniella mangroviensis CBS 10435</name>
    <dbReference type="NCBI Taxonomy" id="1331196"/>
    <lineage>
        <taxon>Eukaryota</taxon>
        <taxon>Fungi</taxon>
        <taxon>Dikarya</taxon>
        <taxon>Basidiomycota</taxon>
        <taxon>Agaricomycotina</taxon>
        <taxon>Tremellomycetes</taxon>
        <taxon>Tremellales</taxon>
        <taxon>Cryptococcaceae</taxon>
        <taxon>Kwoniella</taxon>
    </lineage>
</organism>
<evidence type="ECO:0000256" key="8">
    <source>
        <dbReference type="SAM" id="MobiDB-lite"/>
    </source>
</evidence>
<dbReference type="InterPro" id="IPR044635">
    <property type="entry name" value="UBP14-like"/>
</dbReference>
<keyword evidence="3" id="KW-0645">Protease</keyword>
<feature type="compositionally biased region" description="Basic and acidic residues" evidence="8">
    <location>
        <begin position="60"/>
        <end position="74"/>
    </location>
</feature>
<feature type="domain" description="USP" evidence="9">
    <location>
        <begin position="885"/>
        <end position="1514"/>
    </location>
</feature>
<feature type="compositionally biased region" description="Pro residues" evidence="8">
    <location>
        <begin position="1141"/>
        <end position="1151"/>
    </location>
</feature>
<dbReference type="PANTHER" id="PTHR43982:SF6">
    <property type="entry name" value="UBIQUITIN CARBOXYL-TERMINAL HYDROLASE 2-RELATED"/>
    <property type="match status" value="1"/>
</dbReference>
<dbReference type="GO" id="GO:0016579">
    <property type="term" value="P:protein deubiquitination"/>
    <property type="evidence" value="ECO:0007669"/>
    <property type="project" value="InterPro"/>
</dbReference>
<dbReference type="InterPro" id="IPR028889">
    <property type="entry name" value="USP"/>
</dbReference>